<evidence type="ECO:0000256" key="4">
    <source>
        <dbReference type="PROSITE-ProRule" id="PRU01024"/>
    </source>
</evidence>
<evidence type="ECO:0000313" key="6">
    <source>
        <dbReference type="EMBL" id="SPQ94027.1"/>
    </source>
</evidence>
<feature type="binding site" evidence="4">
    <location>
        <position position="582"/>
    </location>
    <ligand>
        <name>S-adenosyl-L-methionine</name>
        <dbReference type="ChEBI" id="CHEBI:59789"/>
    </ligand>
</feature>
<dbReference type="InterPro" id="IPR030390">
    <property type="entry name" value="MeTrfase_TrmA_AS"/>
</dbReference>
<dbReference type="PANTHER" id="PTHR45904">
    <property type="entry name" value="TRNA (URACIL-5-)-METHYLTRANSFERASE"/>
    <property type="match status" value="1"/>
</dbReference>
<dbReference type="InterPro" id="IPR029063">
    <property type="entry name" value="SAM-dependent_MTases_sf"/>
</dbReference>
<dbReference type="PANTHER" id="PTHR45904:SF2">
    <property type="entry name" value="TRNA (URACIL-5-)-METHYLTRANSFERASE HOMOLOG A"/>
    <property type="match status" value="1"/>
</dbReference>
<reference evidence="6 7" key="1">
    <citation type="submission" date="2018-03" db="EMBL/GenBank/DDBJ databases">
        <authorList>
            <person name="Fogelqvist J."/>
        </authorList>
    </citation>
    <scope>NUCLEOTIDE SEQUENCE [LARGE SCALE GENOMIC DNA]</scope>
</reference>
<dbReference type="InterPro" id="IPR045850">
    <property type="entry name" value="TRM2_met"/>
</dbReference>
<dbReference type="Gene3D" id="2.40.50.1070">
    <property type="match status" value="1"/>
</dbReference>
<name>A0A3P3Y1G4_PLABS</name>
<dbReference type="GO" id="GO:0032259">
    <property type="term" value="P:methylation"/>
    <property type="evidence" value="ECO:0007669"/>
    <property type="project" value="UniProtKB-KW"/>
</dbReference>
<dbReference type="PROSITE" id="PS51687">
    <property type="entry name" value="SAM_MT_RNA_M5U"/>
    <property type="match status" value="1"/>
</dbReference>
<dbReference type="CDD" id="cd02440">
    <property type="entry name" value="AdoMet_MTases"/>
    <property type="match status" value="1"/>
</dbReference>
<evidence type="ECO:0000256" key="5">
    <source>
        <dbReference type="PROSITE-ProRule" id="PRU10015"/>
    </source>
</evidence>
<keyword evidence="2 4" id="KW-0808">Transferase</keyword>
<dbReference type="Pfam" id="PF05958">
    <property type="entry name" value="tRNA_U5-meth_tr"/>
    <property type="match status" value="1"/>
</dbReference>
<gene>
    <name evidence="6" type="ORF">PLBR_LOCUS1242</name>
</gene>
<evidence type="ECO:0000313" key="7">
    <source>
        <dbReference type="Proteomes" id="UP000290189"/>
    </source>
</evidence>
<dbReference type="GO" id="GO:0006396">
    <property type="term" value="P:RNA processing"/>
    <property type="evidence" value="ECO:0007669"/>
    <property type="project" value="InterPro"/>
</dbReference>
<feature type="binding site" evidence="4">
    <location>
        <position position="471"/>
    </location>
    <ligand>
        <name>S-adenosyl-L-methionine</name>
        <dbReference type="ChEBI" id="CHEBI:59789"/>
    </ligand>
</feature>
<evidence type="ECO:0000256" key="3">
    <source>
        <dbReference type="ARBA" id="ARBA00022691"/>
    </source>
</evidence>
<dbReference type="Proteomes" id="UP000290189">
    <property type="component" value="Unassembled WGS sequence"/>
</dbReference>
<geneLocation type="mitochondrion" evidence="6"/>
<evidence type="ECO:0008006" key="8">
    <source>
        <dbReference type="Google" id="ProtNLM"/>
    </source>
</evidence>
<feature type="binding site" evidence="4">
    <location>
        <position position="529"/>
    </location>
    <ligand>
        <name>S-adenosyl-L-methionine</name>
        <dbReference type="ChEBI" id="CHEBI:59789"/>
    </ligand>
</feature>
<dbReference type="PROSITE" id="PS01230">
    <property type="entry name" value="TRMA_1"/>
    <property type="match status" value="1"/>
</dbReference>
<comment type="caution">
    <text evidence="4">Lacks conserved residue(s) required for the propagation of feature annotation.</text>
</comment>
<dbReference type="AlphaFoldDB" id="A0A3P3Y1G4"/>
<dbReference type="Gene3D" id="3.40.50.150">
    <property type="entry name" value="Vaccinia Virus protein VP39"/>
    <property type="match status" value="1"/>
</dbReference>
<proteinExistence type="inferred from homology"/>
<keyword evidence="6" id="KW-0496">Mitochondrion</keyword>
<comment type="similarity">
    <text evidence="4">Belongs to the class I-like SAM-binding methyltransferase superfamily. RNA M5U methyltransferase family.</text>
</comment>
<dbReference type="InterPro" id="IPR010280">
    <property type="entry name" value="U5_MeTrfase_fam"/>
</dbReference>
<keyword evidence="3 4" id="KW-0949">S-adenosyl-L-methionine</keyword>
<keyword evidence="1 4" id="KW-0489">Methyltransferase</keyword>
<dbReference type="SUPFAM" id="SSF53335">
    <property type="entry name" value="S-adenosyl-L-methionine-dependent methyltransferases"/>
    <property type="match status" value="1"/>
</dbReference>
<evidence type="ECO:0000256" key="1">
    <source>
        <dbReference type="ARBA" id="ARBA00022603"/>
    </source>
</evidence>
<dbReference type="EMBL" id="OVEO01000002">
    <property type="protein sequence ID" value="SPQ94027.1"/>
    <property type="molecule type" value="Genomic_DNA"/>
</dbReference>
<protein>
    <recommendedName>
        <fullName evidence="8">RRM domain-containing protein</fullName>
    </recommendedName>
</protein>
<sequence length="661" mass="73371">MHFSRRRQSSSPSNSERSCKAHLGEGMFRSPWRTARPVMLQRLLRSRSASRWRTIASMTAETPASAMSTDGFAVSIKPLAGYMTTPHFQNMIEEANVKEYLAVFKKQNRDRGVVTFQTEEAKRAAVELLNKLTRPDSDLPYIISDAEFIAESQRDKRVREESFERWNTKRARNSGDPSLQVTSVRPLEEVVTPWLSVTYEQQLAKKVDILRDSLTDVVKALRKDYKSDIAKYPSLDLKGVPREPVHADLHCPTTLSVASTCDIPSNANMRMACRIESVHGWSDGREGYRNKNEMTIGLDLEGKPCVGFIVGRTEGRHVVAHAGPSVIIPRVAARIAADLEAFIAESGLKSFQKLGNDAPSTGFWRKVLVRTAKTTGEVMLALQVDFGIMSEAEVASFKDDFCKRFPVDCYSKEDLDGGVEWRVTSIVVQSYGGYGTSTPMDIPFESLRGPGYIVEKLGSYSFQIQPTSFFQVNTQGANMLYNLVGDWATQTETEGTDSGRHTILVDVCCGTGTIGMTLHDRVSEVLGFEMVESAVADAQLNAERNALSRCEFIVGKAEDTLDRSIRQHLGKHPNAQVICVVDPPRPGLHKKVIQSIRSCSAIKRVVYVSCNPKSLAADVAAFIRPQTKQRPGEPFTAVKAALVDMFPHTPHCESVVLLTRN</sequence>
<organism evidence="6 7">
    <name type="scientific">Plasmodiophora brassicae</name>
    <name type="common">Clubroot disease agent</name>
    <dbReference type="NCBI Taxonomy" id="37360"/>
    <lineage>
        <taxon>Eukaryota</taxon>
        <taxon>Sar</taxon>
        <taxon>Rhizaria</taxon>
        <taxon>Endomyxa</taxon>
        <taxon>Phytomyxea</taxon>
        <taxon>Plasmodiophorida</taxon>
        <taxon>Plasmodiophoridae</taxon>
        <taxon>Plasmodiophora</taxon>
    </lineage>
</organism>
<dbReference type="GO" id="GO:0008173">
    <property type="term" value="F:RNA methyltransferase activity"/>
    <property type="evidence" value="ECO:0007669"/>
    <property type="project" value="InterPro"/>
</dbReference>
<feature type="active site" evidence="5">
    <location>
        <position position="610"/>
    </location>
</feature>
<dbReference type="GO" id="GO:0003723">
    <property type="term" value="F:RNA binding"/>
    <property type="evidence" value="ECO:0007669"/>
    <property type="project" value="TreeGrafter"/>
</dbReference>
<feature type="active site" description="Nucleophile" evidence="4">
    <location>
        <position position="610"/>
    </location>
</feature>
<accession>A0A3P3Y1G4</accession>
<evidence type="ECO:0000256" key="2">
    <source>
        <dbReference type="ARBA" id="ARBA00022679"/>
    </source>
</evidence>